<dbReference type="Gene3D" id="3.30.420.10">
    <property type="entry name" value="Ribonuclease H-like superfamily/Ribonuclease H"/>
    <property type="match status" value="1"/>
</dbReference>
<keyword evidence="6" id="KW-1185">Reference proteome</keyword>
<feature type="region of interest" description="Disordered" evidence="1">
    <location>
        <begin position="198"/>
        <end position="233"/>
    </location>
</feature>
<dbReference type="GO" id="GO:0003676">
    <property type="term" value="F:nucleic acid binding"/>
    <property type="evidence" value="ECO:0007669"/>
    <property type="project" value="InterPro"/>
</dbReference>
<feature type="region of interest" description="Disordered" evidence="1">
    <location>
        <begin position="605"/>
        <end position="632"/>
    </location>
</feature>
<evidence type="ECO:0000259" key="3">
    <source>
        <dbReference type="Pfam" id="PF22936"/>
    </source>
</evidence>
<dbReference type="InterPro" id="IPR025724">
    <property type="entry name" value="GAG-pre-integrase_dom"/>
</dbReference>
<evidence type="ECO:0000256" key="1">
    <source>
        <dbReference type="SAM" id="MobiDB-lite"/>
    </source>
</evidence>
<feature type="domain" description="Retrovirus-related Pol polyprotein from transposon TNT 1-94-like beta-barrel" evidence="3">
    <location>
        <begin position="278"/>
        <end position="359"/>
    </location>
</feature>
<feature type="domain" description="Retroviral polymerase SH3-like" evidence="4">
    <location>
        <begin position="539"/>
        <end position="598"/>
    </location>
</feature>
<protein>
    <submittedName>
        <fullName evidence="5">Uncharacterized protein</fullName>
    </submittedName>
</protein>
<dbReference type="Pfam" id="PF22936">
    <property type="entry name" value="Pol_BBD"/>
    <property type="match status" value="1"/>
</dbReference>
<dbReference type="EMBL" id="CAJGYO010000015">
    <property type="protein sequence ID" value="CAD6269918.1"/>
    <property type="molecule type" value="Genomic_DNA"/>
</dbReference>
<reference evidence="5" key="1">
    <citation type="submission" date="2020-10" db="EMBL/GenBank/DDBJ databases">
        <authorList>
            <person name="Han B."/>
            <person name="Lu T."/>
            <person name="Zhao Q."/>
            <person name="Huang X."/>
            <person name="Zhao Y."/>
        </authorList>
    </citation>
    <scope>NUCLEOTIDE SEQUENCE</scope>
</reference>
<dbReference type="InterPro" id="IPR057670">
    <property type="entry name" value="SH3_retrovirus"/>
</dbReference>
<sequence length="980" mass="110911">MASMKFDLPLLDYKTRFALWQVKMRAILAQSSDLDEALDGFGGKGQKSWTAEEKRKDRKALSLIHLHLHNDILQEVLQEKTAAELWLKLESICMSKDLTSKMHMKMKLFTHKLQEGDSVMNHLSIFKEIVANLVSMEIKYDDEDLALLLLCSLPTSFVNFRDTILLSRDELTLAEVYEALHTREKMKGMVQSDVLSSKGEVLQVRGRPEQKTYNNNNNRDKSKNGKGRSKSRGRDKFCRYCKKDTHVIEDCWKLQNKEKRNGDVLVVFAGCVAGRDEWILYSACSFHICSNKDWFSSYKPVQSGDVMRMGDNNPREIVGIGSVQIKIHDGMIRTLKDVRHIPGMARNLISLSTLDAKGYRHSGSGGVCKVSKGSLIHMIGDMNSAMLYVLGGSTLHGSVTATTVSNDEPNKTNLWHMRLGHMSELGMTELIKRDLLDGCTVGRMKFYEHCIFGKHKTVKFNASVHTTKGTLDYVHADLWGPSRKTSYGGVRYILTIIDDYSRKVWPYFLKNKDDTFATFKEWKITIERQTEKKLRVFGCIAYAHVDNGKLEPRAIKCLFLGYGSGCKGYKLWNPKNKKTFMSRSVLFNESIMFNDSLSTDISLVGSDEEQEHHSPPVLQPRNQSIADRRTKGNCGPRPRLIEECDIVHYAFSCACAEQVENIHEPATYTEAVVFGDREKWIFAMQEEMQSLEKNGTWDVVCLPNHKKSKKEITTLKKLLSSEFEMKDLGAAKKILGLQCASMDEDFEYMSRVPYSSAVGSLIYVMVCSRPDLSYAMSLVSRYMVNPSKEHWKAVQWIFRYLRGTINTCLKFGRTDKGLTSYVDSDFAADLDKRRSLIGYVFTIGGCAVSWRATLQPVVALSTTEVEYIAIAEACKKSVWLKGYCRWAGHNFSGLCPSVCKTPSFFKTCLPPGRCLRKVLLEGLQILPVSERARPAGPLDHLTKKCGAATPFQKSGTHPATKAARQHHRPEEQLVSIVKHG</sequence>
<dbReference type="SUPFAM" id="SSF53098">
    <property type="entry name" value="Ribonuclease H-like"/>
    <property type="match status" value="1"/>
</dbReference>
<evidence type="ECO:0000313" key="5">
    <source>
        <dbReference type="EMBL" id="CAD6269918.1"/>
    </source>
</evidence>
<gene>
    <name evidence="5" type="ORF">NCGR_LOCUS53215</name>
</gene>
<dbReference type="Proteomes" id="UP000604825">
    <property type="component" value="Unassembled WGS sequence"/>
</dbReference>
<proteinExistence type="predicted"/>
<dbReference type="OrthoDB" id="674974at2759"/>
<feature type="domain" description="GAG-pre-integrase" evidence="2">
    <location>
        <begin position="387"/>
        <end position="455"/>
    </location>
</feature>
<evidence type="ECO:0000259" key="4">
    <source>
        <dbReference type="Pfam" id="PF25597"/>
    </source>
</evidence>
<accession>A0A811RIV1</accession>
<dbReference type="AlphaFoldDB" id="A0A811RIV1"/>
<dbReference type="CDD" id="cd09272">
    <property type="entry name" value="RNase_HI_RT_Ty1"/>
    <property type="match status" value="1"/>
</dbReference>
<dbReference type="PANTHER" id="PTHR11439">
    <property type="entry name" value="GAG-POL-RELATED RETROTRANSPOSON"/>
    <property type="match status" value="1"/>
</dbReference>
<name>A0A811RIV1_9POAL</name>
<dbReference type="InterPro" id="IPR054722">
    <property type="entry name" value="PolX-like_BBD"/>
</dbReference>
<comment type="caution">
    <text evidence="5">The sequence shown here is derived from an EMBL/GenBank/DDBJ whole genome shotgun (WGS) entry which is preliminary data.</text>
</comment>
<dbReference type="Pfam" id="PF13976">
    <property type="entry name" value="gag_pre-integrs"/>
    <property type="match status" value="1"/>
</dbReference>
<evidence type="ECO:0000313" key="6">
    <source>
        <dbReference type="Proteomes" id="UP000604825"/>
    </source>
</evidence>
<evidence type="ECO:0000259" key="2">
    <source>
        <dbReference type="Pfam" id="PF13976"/>
    </source>
</evidence>
<dbReference type="Pfam" id="PF14223">
    <property type="entry name" value="Retrotran_gag_2"/>
    <property type="match status" value="1"/>
</dbReference>
<feature type="region of interest" description="Disordered" evidence="1">
    <location>
        <begin position="952"/>
        <end position="980"/>
    </location>
</feature>
<dbReference type="Pfam" id="PF25597">
    <property type="entry name" value="SH3_retrovirus"/>
    <property type="match status" value="1"/>
</dbReference>
<dbReference type="InterPro" id="IPR012337">
    <property type="entry name" value="RNaseH-like_sf"/>
</dbReference>
<dbReference type="InterPro" id="IPR036397">
    <property type="entry name" value="RNaseH_sf"/>
</dbReference>
<organism evidence="5 6">
    <name type="scientific">Miscanthus lutarioriparius</name>
    <dbReference type="NCBI Taxonomy" id="422564"/>
    <lineage>
        <taxon>Eukaryota</taxon>
        <taxon>Viridiplantae</taxon>
        <taxon>Streptophyta</taxon>
        <taxon>Embryophyta</taxon>
        <taxon>Tracheophyta</taxon>
        <taxon>Spermatophyta</taxon>
        <taxon>Magnoliopsida</taxon>
        <taxon>Liliopsida</taxon>
        <taxon>Poales</taxon>
        <taxon>Poaceae</taxon>
        <taxon>PACMAD clade</taxon>
        <taxon>Panicoideae</taxon>
        <taxon>Andropogonodae</taxon>
        <taxon>Andropogoneae</taxon>
        <taxon>Saccharinae</taxon>
        <taxon>Miscanthus</taxon>
    </lineage>
</organism>